<dbReference type="OrthoDB" id="2548432at2759"/>
<protein>
    <submittedName>
        <fullName evidence="3">Uncharacterized protein</fullName>
    </submittedName>
</protein>
<keyword evidence="2" id="KW-0472">Membrane</keyword>
<keyword evidence="2" id="KW-0812">Transmembrane</keyword>
<feature type="compositionally biased region" description="Basic and acidic residues" evidence="1">
    <location>
        <begin position="340"/>
        <end position="357"/>
    </location>
</feature>
<feature type="transmembrane region" description="Helical" evidence="2">
    <location>
        <begin position="25"/>
        <end position="48"/>
    </location>
</feature>
<feature type="transmembrane region" description="Helical" evidence="2">
    <location>
        <begin position="256"/>
        <end position="283"/>
    </location>
</feature>
<feature type="compositionally biased region" description="Polar residues" evidence="1">
    <location>
        <begin position="330"/>
        <end position="339"/>
    </location>
</feature>
<reference evidence="3 4" key="1">
    <citation type="submission" date="2021-08" db="EMBL/GenBank/DDBJ databases">
        <title>Draft Genome Sequence of Phanerochaete sordida strain YK-624.</title>
        <authorList>
            <person name="Mori T."/>
            <person name="Dohra H."/>
            <person name="Suzuki T."/>
            <person name="Kawagishi H."/>
            <person name="Hirai H."/>
        </authorList>
    </citation>
    <scope>NUCLEOTIDE SEQUENCE [LARGE SCALE GENOMIC DNA]</scope>
    <source>
        <strain evidence="3 4">YK-624</strain>
    </source>
</reference>
<sequence length="357" mass="38732">MSLPTGVPPPPPPGLNYIAVIKSTLVPTGIAFIFGGMFVPLLITLFLLSTPKLRRQPIFVLNVLSLLLGLTMCSLSISTSVASMLLTFDASSFIVPLAVLTGIAPVLVESVLFVRVFAVYPWSKISTRTKVVAYGVPIVLRVARTANIAVNLGLIYRTPGSRSNSLDASAQNWEKYSTKIECTLQLVDNTYVSMLFLWKLQQAAKLSASIRLKSSNSYTRRIRSLMWIAVSNFVIPDILSLVQLIVLFLHPDDGEVALYVFAIFFANPCIEIIGVLFATVWAASNHWQADHGSAVPTTMPTISLDLSSHVAAAPAQPYATHSLMFHTPGVNSPASSKSEVTGEKEAQMETKLAELPV</sequence>
<dbReference type="AlphaFoldDB" id="A0A9P3GJR4"/>
<accession>A0A9P3GJR4</accession>
<feature type="region of interest" description="Disordered" evidence="1">
    <location>
        <begin position="330"/>
        <end position="357"/>
    </location>
</feature>
<feature type="transmembrane region" description="Helical" evidence="2">
    <location>
        <begin position="60"/>
        <end position="87"/>
    </location>
</feature>
<evidence type="ECO:0000313" key="3">
    <source>
        <dbReference type="EMBL" id="GJE96440.1"/>
    </source>
</evidence>
<comment type="caution">
    <text evidence="3">The sequence shown here is derived from an EMBL/GenBank/DDBJ whole genome shotgun (WGS) entry which is preliminary data.</text>
</comment>
<evidence type="ECO:0000313" key="4">
    <source>
        <dbReference type="Proteomes" id="UP000703269"/>
    </source>
</evidence>
<gene>
    <name evidence="3" type="ORF">PsYK624_126370</name>
</gene>
<name>A0A9P3GJR4_9APHY</name>
<evidence type="ECO:0000256" key="2">
    <source>
        <dbReference type="SAM" id="Phobius"/>
    </source>
</evidence>
<keyword evidence="4" id="KW-1185">Reference proteome</keyword>
<dbReference type="Proteomes" id="UP000703269">
    <property type="component" value="Unassembled WGS sequence"/>
</dbReference>
<feature type="transmembrane region" description="Helical" evidence="2">
    <location>
        <begin position="225"/>
        <end position="250"/>
    </location>
</feature>
<evidence type="ECO:0000256" key="1">
    <source>
        <dbReference type="SAM" id="MobiDB-lite"/>
    </source>
</evidence>
<keyword evidence="2" id="KW-1133">Transmembrane helix</keyword>
<proteinExistence type="predicted"/>
<feature type="transmembrane region" description="Helical" evidence="2">
    <location>
        <begin position="93"/>
        <end position="120"/>
    </location>
</feature>
<organism evidence="3 4">
    <name type="scientific">Phanerochaete sordida</name>
    <dbReference type="NCBI Taxonomy" id="48140"/>
    <lineage>
        <taxon>Eukaryota</taxon>
        <taxon>Fungi</taxon>
        <taxon>Dikarya</taxon>
        <taxon>Basidiomycota</taxon>
        <taxon>Agaricomycotina</taxon>
        <taxon>Agaricomycetes</taxon>
        <taxon>Polyporales</taxon>
        <taxon>Phanerochaetaceae</taxon>
        <taxon>Phanerochaete</taxon>
    </lineage>
</organism>
<dbReference type="EMBL" id="BPQB01000059">
    <property type="protein sequence ID" value="GJE96440.1"/>
    <property type="molecule type" value="Genomic_DNA"/>
</dbReference>